<dbReference type="EMBL" id="JBHMAA010000008">
    <property type="protein sequence ID" value="MFB9948727.1"/>
    <property type="molecule type" value="Genomic_DNA"/>
</dbReference>
<evidence type="ECO:0000256" key="1">
    <source>
        <dbReference type="SAM" id="MobiDB-lite"/>
    </source>
</evidence>
<keyword evidence="4" id="KW-1185">Reference proteome</keyword>
<feature type="transmembrane region" description="Helical" evidence="2">
    <location>
        <begin position="24"/>
        <end position="42"/>
    </location>
</feature>
<comment type="caution">
    <text evidence="3">The sequence shown here is derived from an EMBL/GenBank/DDBJ whole genome shotgun (WGS) entry which is preliminary data.</text>
</comment>
<feature type="region of interest" description="Disordered" evidence="1">
    <location>
        <begin position="1"/>
        <end position="21"/>
    </location>
</feature>
<feature type="compositionally biased region" description="Low complexity" evidence="1">
    <location>
        <begin position="43"/>
        <end position="67"/>
    </location>
</feature>
<proteinExistence type="predicted"/>
<evidence type="ECO:0008006" key="5">
    <source>
        <dbReference type="Google" id="ProtNLM"/>
    </source>
</evidence>
<feature type="compositionally biased region" description="Pro residues" evidence="1">
    <location>
        <begin position="68"/>
        <end position="77"/>
    </location>
</feature>
<evidence type="ECO:0000256" key="2">
    <source>
        <dbReference type="SAM" id="Phobius"/>
    </source>
</evidence>
<feature type="compositionally biased region" description="Basic and acidic residues" evidence="1">
    <location>
        <begin position="1"/>
        <end position="14"/>
    </location>
</feature>
<evidence type="ECO:0000313" key="3">
    <source>
        <dbReference type="EMBL" id="MFB9948727.1"/>
    </source>
</evidence>
<sequence length="100" mass="9913">MTFDPNDRQPEYRPEPVTSRSTSWVAWVAVIAVILVGAFVWSQMGGSPTDTQTTSSTTPPAATGQSPAPAPATPAAPPANNAAPATPPAGGGAGGTGSQP</sequence>
<dbReference type="RefSeq" id="WP_377258451.1">
    <property type="nucleotide sequence ID" value="NZ_JBHMAA010000008.1"/>
</dbReference>
<name>A0ABV6AFU1_9HYPH</name>
<feature type="region of interest" description="Disordered" evidence="1">
    <location>
        <begin position="43"/>
        <end position="100"/>
    </location>
</feature>
<keyword evidence="2" id="KW-0812">Transmembrane</keyword>
<gene>
    <name evidence="3" type="ORF">ACFFP0_07700</name>
</gene>
<protein>
    <recommendedName>
        <fullName evidence="5">Dynamin</fullName>
    </recommendedName>
</protein>
<reference evidence="3 4" key="1">
    <citation type="submission" date="2024-09" db="EMBL/GenBank/DDBJ databases">
        <authorList>
            <person name="Sun Q."/>
            <person name="Mori K."/>
        </authorList>
    </citation>
    <scope>NUCLEOTIDE SEQUENCE [LARGE SCALE GENOMIC DNA]</scope>
    <source>
        <strain evidence="3 4">TBRC 4938</strain>
    </source>
</reference>
<dbReference type="Proteomes" id="UP001589692">
    <property type="component" value="Unassembled WGS sequence"/>
</dbReference>
<keyword evidence="2" id="KW-0472">Membrane</keyword>
<accession>A0ABV6AFU1</accession>
<feature type="compositionally biased region" description="Gly residues" evidence="1">
    <location>
        <begin position="89"/>
        <end position="100"/>
    </location>
</feature>
<keyword evidence="2" id="KW-1133">Transmembrane helix</keyword>
<organism evidence="3 4">
    <name type="scientific">Rhizobium puerariae</name>
    <dbReference type="NCBI Taxonomy" id="1585791"/>
    <lineage>
        <taxon>Bacteria</taxon>
        <taxon>Pseudomonadati</taxon>
        <taxon>Pseudomonadota</taxon>
        <taxon>Alphaproteobacteria</taxon>
        <taxon>Hyphomicrobiales</taxon>
        <taxon>Rhizobiaceae</taxon>
        <taxon>Rhizobium/Agrobacterium group</taxon>
        <taxon>Rhizobium</taxon>
    </lineage>
</organism>
<evidence type="ECO:0000313" key="4">
    <source>
        <dbReference type="Proteomes" id="UP001589692"/>
    </source>
</evidence>